<reference evidence="2" key="2">
    <citation type="submission" date="2021-09" db="EMBL/GenBank/DDBJ databases">
        <authorList>
            <person name="Gilroy R."/>
        </authorList>
    </citation>
    <scope>NUCLEOTIDE SEQUENCE</scope>
    <source>
        <strain evidence="2">CHK192-2623</strain>
    </source>
</reference>
<dbReference type="EMBL" id="DYYQ01000005">
    <property type="protein sequence ID" value="HJE48634.1"/>
    <property type="molecule type" value="Genomic_DNA"/>
</dbReference>
<dbReference type="Proteomes" id="UP000732527">
    <property type="component" value="Unassembled WGS sequence"/>
</dbReference>
<accession>A0A6B9HTF5</accession>
<gene>
    <name evidence="2" type="ORF">K8V69_00325</name>
</gene>
<comment type="caution">
    <text evidence="2">The sequence shown here is derived from an EMBL/GenBank/DDBJ whole genome shotgun (WGS) entry which is preliminary data.</text>
</comment>
<dbReference type="InterPro" id="IPR023809">
    <property type="entry name" value="Thiopep_bacteriocin_synth_dom"/>
</dbReference>
<evidence type="ECO:0000259" key="1">
    <source>
        <dbReference type="Pfam" id="PF14028"/>
    </source>
</evidence>
<name>A0A6B9HTF5_LACJH</name>
<protein>
    <submittedName>
        <fullName evidence="2">Lantibiotic dehydratase family protein</fullName>
    </submittedName>
</protein>
<feature type="domain" description="Thiopeptide-type bacteriocin biosynthesis" evidence="1">
    <location>
        <begin position="674"/>
        <end position="856"/>
    </location>
</feature>
<dbReference type="AlphaFoldDB" id="A0A6B9HTF5"/>
<reference evidence="2" key="1">
    <citation type="journal article" date="2021" name="PeerJ">
        <title>Extensive microbial diversity within the chicken gut microbiome revealed by metagenomics and culture.</title>
        <authorList>
            <person name="Gilroy R."/>
            <person name="Ravi A."/>
            <person name="Getino M."/>
            <person name="Pursley I."/>
            <person name="Horton D.L."/>
            <person name="Alikhan N.F."/>
            <person name="Baker D."/>
            <person name="Gharbi K."/>
            <person name="Hall N."/>
            <person name="Watson M."/>
            <person name="Adriaenssens E.M."/>
            <person name="Foster-Nyarko E."/>
            <person name="Jarju S."/>
            <person name="Secka A."/>
            <person name="Antonio M."/>
            <person name="Oren A."/>
            <person name="Chaudhuri R.R."/>
            <person name="La Ragione R."/>
            <person name="Hildebrand F."/>
            <person name="Pallen M.J."/>
        </authorList>
    </citation>
    <scope>NUCLEOTIDE SEQUENCE</scope>
    <source>
        <strain evidence="2">CHK192-2623</strain>
    </source>
</reference>
<sequence>MQTFGQRQANISYEQLRKLNSNSISFTELKRLIKQDLGIYFTLKYYYSSLYKACFTHKKEAAKRSIENLLIRCGTRATWLQGLSVNYDKNVKKTQLIFILNPACNKALSKMLVLMEPENSNIKISLNTLYQKEGSIFTWLNTLPDGKVEYIHIDENSYLGKIINLLSKHNTNLNKFNSVLDRYKISSEKKVICLSYLLEKNIIFTEDNILSDNIFNHLSHYKNSKFKSYLYVIDRELKELGSNIDINQFLKVTEKLRKVTKVKYPLVIKESTNLITKEYFNLPNVLFNLFKNMTVLSADYQFGRAYKQYFANEYGYFNLIPIREALRINQPEVLNRIINEYKQNDKIMLRVLSDWSSKWINLLSKDLDNEQIELTTQQILSFSQILEPAIDHTPNKTEYNLFYSKVDKKYPFKYMLPIMSFLPKNTTSNGISVSYNANVHPEIGIINSTNNQVKINQYVEDDSMLKIEDINIGLCKDGLQFFDKLGKRINLTWNTLLETKVDGESLFVNNLKQLINYINGEPANGIPPCYNLLFHIPRITYKNICLSPETWNLNKDDDINIINLFNKKVGIVEEGNVFPILTKRKNWKKEILSDLNSKGHTTLYEYITCFESTYTQHILSLTVGKEKKDDTKYIFSKLQSNTNFKSPLTTYTILLPNLDYKYYIYRLNKLMQSEKEWFFIRYWDSNVPSLRVRTIPSEEFENNLKVWCKYYKCTFTKQKFIPEFHRYGNDDLLDQVLHQFNIESNLCWQFMSKYNSIQGRFIIENWFAQIWKNCSHITLKELYSAFSTKGVPIVTSTLPQVPNNIHNSLTSIFNLANQKMTASQQIYLYFSLVHMAQNRFYGSSDHDEHLSHVMIKKLINRGGL</sequence>
<dbReference type="Pfam" id="PF14028">
    <property type="entry name" value="Lant_dehydr_C"/>
    <property type="match status" value="1"/>
</dbReference>
<dbReference type="RefSeq" id="WP_158172010.1">
    <property type="nucleotide sequence ID" value="NZ_CP039261.1"/>
</dbReference>
<proteinExistence type="predicted"/>
<evidence type="ECO:0000313" key="2">
    <source>
        <dbReference type="EMBL" id="HJE48634.1"/>
    </source>
</evidence>
<organism evidence="2 3">
    <name type="scientific">Lactobacillus johnsonii</name>
    <dbReference type="NCBI Taxonomy" id="33959"/>
    <lineage>
        <taxon>Bacteria</taxon>
        <taxon>Bacillati</taxon>
        <taxon>Bacillota</taxon>
        <taxon>Bacilli</taxon>
        <taxon>Lactobacillales</taxon>
        <taxon>Lactobacillaceae</taxon>
        <taxon>Lactobacillus</taxon>
    </lineage>
</organism>
<evidence type="ECO:0000313" key="3">
    <source>
        <dbReference type="Proteomes" id="UP000732527"/>
    </source>
</evidence>